<evidence type="ECO:0000313" key="2">
    <source>
        <dbReference type="Proteomes" id="UP000282125"/>
    </source>
</evidence>
<reference evidence="1 2" key="1">
    <citation type="submission" date="2018-11" db="EMBL/GenBank/DDBJ databases">
        <title>Gemmobacter sp. nov., YIM 102744-1 draft genome.</title>
        <authorList>
            <person name="Li G."/>
            <person name="Jiang Y."/>
        </authorList>
    </citation>
    <scope>NUCLEOTIDE SEQUENCE [LARGE SCALE GENOMIC DNA]</scope>
    <source>
        <strain evidence="1 2">YIM 102744-1</strain>
    </source>
</reference>
<proteinExistence type="predicted"/>
<gene>
    <name evidence="1" type="ORF">EG244_03730</name>
</gene>
<accession>A0A3P3DTP1</accession>
<keyword evidence="2" id="KW-1185">Reference proteome</keyword>
<dbReference type="RefSeq" id="WP_124963668.1">
    <property type="nucleotide sequence ID" value="NZ_RRAZ01000004.1"/>
</dbReference>
<sequence length="219" mass="22646">MQDRESLSAELERLEIALSEARSATTGFEGDLKRLNEGMVFSGREVAQLSSGLGAGLRRAFEGLVFDGAKLSDVLRGLGQSVSQTVYNTAMRPVTQAAGQGLGAVLNGVMSGIMPFADGAPFSQGRVMPFAEGGIVSGPVRFPMRGGLTGLMGEAGPEAILPLARGPDGRLGVQAGGGGGRPVQVVMNVSTPDLPSFQRSQSQLAARMGRMLALGQRNG</sequence>
<evidence type="ECO:0000313" key="1">
    <source>
        <dbReference type="EMBL" id="RRH77314.1"/>
    </source>
</evidence>
<dbReference type="OrthoDB" id="8448547at2"/>
<organism evidence="1 2">
    <name type="scientific">Falsigemmobacter faecalis</name>
    <dbReference type="NCBI Taxonomy" id="2488730"/>
    <lineage>
        <taxon>Bacteria</taxon>
        <taxon>Pseudomonadati</taxon>
        <taxon>Pseudomonadota</taxon>
        <taxon>Alphaproteobacteria</taxon>
        <taxon>Rhodobacterales</taxon>
        <taxon>Paracoccaceae</taxon>
        <taxon>Falsigemmobacter</taxon>
    </lineage>
</organism>
<protein>
    <submittedName>
        <fullName evidence="1">Phage tail tape measure protein</fullName>
    </submittedName>
</protein>
<comment type="caution">
    <text evidence="1">The sequence shown here is derived from an EMBL/GenBank/DDBJ whole genome shotgun (WGS) entry which is preliminary data.</text>
</comment>
<dbReference type="Proteomes" id="UP000282125">
    <property type="component" value="Unassembled WGS sequence"/>
</dbReference>
<name>A0A3P3DTP1_9RHOB</name>
<dbReference type="EMBL" id="RRAZ01000004">
    <property type="protein sequence ID" value="RRH77314.1"/>
    <property type="molecule type" value="Genomic_DNA"/>
</dbReference>
<dbReference type="AlphaFoldDB" id="A0A3P3DTP1"/>